<proteinExistence type="predicted"/>
<dbReference type="OrthoDB" id="10389379at2759"/>
<keyword evidence="2" id="KW-1185">Reference proteome</keyword>
<comment type="caution">
    <text evidence="1">The sequence shown here is derived from an EMBL/GenBank/DDBJ whole genome shotgun (WGS) entry which is preliminary data.</text>
</comment>
<reference evidence="1 2" key="1">
    <citation type="journal article" date="2017" name="Gigascience">
        <title>Genome sequence of the small brown planthopper, Laodelphax striatellus.</title>
        <authorList>
            <person name="Zhu J."/>
            <person name="Jiang F."/>
            <person name="Wang X."/>
            <person name="Yang P."/>
            <person name="Bao Y."/>
            <person name="Zhao W."/>
            <person name="Wang W."/>
            <person name="Lu H."/>
            <person name="Wang Q."/>
            <person name="Cui N."/>
            <person name="Li J."/>
            <person name="Chen X."/>
            <person name="Luo L."/>
            <person name="Yu J."/>
            <person name="Kang L."/>
            <person name="Cui F."/>
        </authorList>
    </citation>
    <scope>NUCLEOTIDE SEQUENCE [LARGE SCALE GENOMIC DNA]</scope>
    <source>
        <strain evidence="1">Lst14</strain>
    </source>
</reference>
<evidence type="ECO:0000313" key="1">
    <source>
        <dbReference type="EMBL" id="RZF32991.1"/>
    </source>
</evidence>
<accession>A0A482WII7</accession>
<dbReference type="EMBL" id="QKKF02035404">
    <property type="protein sequence ID" value="RZF32991.1"/>
    <property type="molecule type" value="Genomic_DNA"/>
</dbReference>
<dbReference type="AlphaFoldDB" id="A0A482WII7"/>
<dbReference type="InParanoid" id="A0A482WII7"/>
<sequence>MKMFTNYSNRILMSAIDDLSTILYIFHADGLDWCPFQIIFDEFEKVSQVKLGKMQLRKILNMASALGTITVNHRDKNQFRLKSTAVDYLQMVTPSYFQGFSM</sequence>
<protein>
    <submittedName>
        <fullName evidence="1">Uncharacterized protein</fullName>
    </submittedName>
</protein>
<evidence type="ECO:0000313" key="2">
    <source>
        <dbReference type="Proteomes" id="UP000291343"/>
    </source>
</evidence>
<name>A0A482WII7_LAOST</name>
<dbReference type="Proteomes" id="UP000291343">
    <property type="component" value="Unassembled WGS sequence"/>
</dbReference>
<organism evidence="1 2">
    <name type="scientific">Laodelphax striatellus</name>
    <name type="common">Small brown planthopper</name>
    <name type="synonym">Delphax striatella</name>
    <dbReference type="NCBI Taxonomy" id="195883"/>
    <lineage>
        <taxon>Eukaryota</taxon>
        <taxon>Metazoa</taxon>
        <taxon>Ecdysozoa</taxon>
        <taxon>Arthropoda</taxon>
        <taxon>Hexapoda</taxon>
        <taxon>Insecta</taxon>
        <taxon>Pterygota</taxon>
        <taxon>Neoptera</taxon>
        <taxon>Paraneoptera</taxon>
        <taxon>Hemiptera</taxon>
        <taxon>Auchenorrhyncha</taxon>
        <taxon>Fulgoroidea</taxon>
        <taxon>Delphacidae</taxon>
        <taxon>Criomorphinae</taxon>
        <taxon>Laodelphax</taxon>
    </lineage>
</organism>
<gene>
    <name evidence="1" type="ORF">LSTR_LSTR008704</name>
</gene>